<dbReference type="Bgee" id="FBgn0270127">
    <property type="expression patterns" value="Expressed in adult organism and 3 other cell types or tissues"/>
</dbReference>
<dbReference type="Gene3D" id="3.30.60.30">
    <property type="match status" value="1"/>
</dbReference>
<dbReference type="EMBL" id="CM000363">
    <property type="protein sequence ID" value="EDX08696.1"/>
    <property type="molecule type" value="Genomic_DNA"/>
</dbReference>
<accession>B4QKV0</accession>
<evidence type="ECO:0000313" key="1">
    <source>
        <dbReference type="EMBL" id="EDX08696.1"/>
    </source>
</evidence>
<organism evidence="1 2">
    <name type="scientific">Drosophila simulans</name>
    <name type="common">Fruit fly</name>
    <dbReference type="NCBI Taxonomy" id="7240"/>
    <lineage>
        <taxon>Eukaryota</taxon>
        <taxon>Metazoa</taxon>
        <taxon>Ecdysozoa</taxon>
        <taxon>Arthropoda</taxon>
        <taxon>Hexapoda</taxon>
        <taxon>Insecta</taxon>
        <taxon>Pterygota</taxon>
        <taxon>Neoptera</taxon>
        <taxon>Endopterygota</taxon>
        <taxon>Diptera</taxon>
        <taxon>Brachycera</taxon>
        <taxon>Muscomorpha</taxon>
        <taxon>Ephydroidea</taxon>
        <taxon>Drosophilidae</taxon>
        <taxon>Drosophila</taxon>
        <taxon>Sophophora</taxon>
    </lineage>
</organism>
<protein>
    <submittedName>
        <fullName evidence="1">GD13530</fullName>
    </submittedName>
</protein>
<dbReference type="InterPro" id="IPR039932">
    <property type="entry name" value="Spink4-like"/>
</dbReference>
<dbReference type="InterPro" id="IPR036058">
    <property type="entry name" value="Kazal_dom_sf"/>
</dbReference>
<gene>
    <name evidence="1" type="primary">Dsim\GD13530</name>
    <name evidence="1" type="ORF">Dsim_GD13530</name>
</gene>
<dbReference type="SUPFAM" id="SSF100895">
    <property type="entry name" value="Kazal-type serine protease inhibitors"/>
    <property type="match status" value="1"/>
</dbReference>
<keyword evidence="2" id="KW-1185">Reference proteome</keyword>
<dbReference type="Proteomes" id="UP000000304">
    <property type="component" value="Chromosome 3L"/>
</dbReference>
<dbReference type="AlphaFoldDB" id="B4QKV0"/>
<sequence>MEHNSRRSFPKAWSGISDKQTNKFYHQSEINSQLSNQLKLKDLCPFVHNKQGESQFVSPEMYKPLLAVCRCGRTRESLHMGKCLQRALSPDYKQAMVLNGTDAWNGEPLNVPSTSSLYVKFLMFSAAVSCVRSVSLDQRTKAHTSISFRIQLKMCINWHPIFILACLSQLGAAQEPLIFETSRNPWNNAAATTAIPISPTSTTNLVLVNNVRIPGGLTPFVPAPAPTQEFLNCFGNCPTTSQYNPICGSNMQLYMNEEKFNCARFCGAAIIFGPLQFQYTVLADPVFRRPNALAIAPARTYTGGYNHSTIHRAVEKTNWTAPAVHQPVLQAPGFIIPSQNRSWIHTNQGSHGDLPGSVPAQASGFSSGRVASNNPQTGVTGVYQPNPSQGKIVNPAFVVGKNNGTFYSTYNTTVPVRTYPYGNLSI</sequence>
<dbReference type="PANTHER" id="PTHR21179:SF1">
    <property type="entry name" value="KAZ1-TYPE SERINE PROTEASE INHIBITOR-LIKE PROTEIN TYPE EPSILON-RELATED"/>
    <property type="match status" value="1"/>
</dbReference>
<proteinExistence type="predicted"/>
<dbReference type="OMA" id="RIQLKMC"/>
<evidence type="ECO:0000313" key="2">
    <source>
        <dbReference type="Proteomes" id="UP000000304"/>
    </source>
</evidence>
<dbReference type="PANTHER" id="PTHR21179">
    <property type="entry name" value="SERINE-TYPE ENDOPEPTIDASE INHIBITOR"/>
    <property type="match status" value="1"/>
</dbReference>
<reference evidence="1 2" key="1">
    <citation type="journal article" date="2007" name="Nature">
        <title>Evolution of genes and genomes on the Drosophila phylogeny.</title>
        <authorList>
            <consortium name="Drosophila 12 Genomes Consortium"/>
            <person name="Clark A.G."/>
            <person name="Eisen M.B."/>
            <person name="Smith D.R."/>
            <person name="Bergman C.M."/>
            <person name="Oliver B."/>
            <person name="Markow T.A."/>
            <person name="Kaufman T.C."/>
            <person name="Kellis M."/>
            <person name="Gelbart W."/>
            <person name="Iyer V.N."/>
            <person name="Pollard D.A."/>
            <person name="Sackton T.B."/>
            <person name="Larracuente A.M."/>
            <person name="Singh N.D."/>
            <person name="Abad J.P."/>
            <person name="Abt D.N."/>
            <person name="Adryan B."/>
            <person name="Aguade M."/>
            <person name="Akashi H."/>
            <person name="Anderson W.W."/>
            <person name="Aquadro C.F."/>
            <person name="Ardell D.H."/>
            <person name="Arguello R."/>
            <person name="Artieri C.G."/>
            <person name="Barbash D.A."/>
            <person name="Barker D."/>
            <person name="Barsanti P."/>
            <person name="Batterham P."/>
            <person name="Batzoglou S."/>
            <person name="Begun D."/>
            <person name="Bhutkar A."/>
            <person name="Blanco E."/>
            <person name="Bosak S.A."/>
            <person name="Bradley R.K."/>
            <person name="Brand A.D."/>
            <person name="Brent M.R."/>
            <person name="Brooks A.N."/>
            <person name="Brown R.H."/>
            <person name="Butlin R.K."/>
            <person name="Caggese C."/>
            <person name="Calvi B.R."/>
            <person name="Bernardo de Carvalho A."/>
            <person name="Caspi A."/>
            <person name="Castrezana S."/>
            <person name="Celniker S.E."/>
            <person name="Chang J.L."/>
            <person name="Chapple C."/>
            <person name="Chatterji S."/>
            <person name="Chinwalla A."/>
            <person name="Civetta A."/>
            <person name="Clifton S.W."/>
            <person name="Comeron J.M."/>
            <person name="Costello J.C."/>
            <person name="Coyne J.A."/>
            <person name="Daub J."/>
            <person name="David R.G."/>
            <person name="Delcher A.L."/>
            <person name="Delehaunty K."/>
            <person name="Do C.B."/>
            <person name="Ebling H."/>
            <person name="Edwards K."/>
            <person name="Eickbush T."/>
            <person name="Evans J.D."/>
            <person name="Filipski A."/>
            <person name="Findeiss S."/>
            <person name="Freyhult E."/>
            <person name="Fulton L."/>
            <person name="Fulton R."/>
            <person name="Garcia A.C."/>
            <person name="Gardiner A."/>
            <person name="Garfield D.A."/>
            <person name="Garvin B.E."/>
            <person name="Gibson G."/>
            <person name="Gilbert D."/>
            <person name="Gnerre S."/>
            <person name="Godfrey J."/>
            <person name="Good R."/>
            <person name="Gotea V."/>
            <person name="Gravely B."/>
            <person name="Greenberg A.J."/>
            <person name="Griffiths-Jones S."/>
            <person name="Gross S."/>
            <person name="Guigo R."/>
            <person name="Gustafson E.A."/>
            <person name="Haerty W."/>
            <person name="Hahn M.W."/>
            <person name="Halligan D.L."/>
            <person name="Halpern A.L."/>
            <person name="Halter G.M."/>
            <person name="Han M.V."/>
            <person name="Heger A."/>
            <person name="Hillier L."/>
            <person name="Hinrichs A.S."/>
            <person name="Holmes I."/>
            <person name="Hoskins R.A."/>
            <person name="Hubisz M.J."/>
            <person name="Hultmark D."/>
            <person name="Huntley M.A."/>
            <person name="Jaffe D.B."/>
            <person name="Jagadeeshan S."/>
            <person name="Jeck W.R."/>
            <person name="Johnson J."/>
            <person name="Jones C.D."/>
            <person name="Jordan W.C."/>
            <person name="Karpen G.H."/>
            <person name="Kataoka E."/>
            <person name="Keightley P.D."/>
            <person name="Kheradpour P."/>
            <person name="Kirkness E.F."/>
            <person name="Koerich L.B."/>
            <person name="Kristiansen K."/>
            <person name="Kudrna D."/>
            <person name="Kulathinal R.J."/>
            <person name="Kumar S."/>
            <person name="Kwok R."/>
            <person name="Lander E."/>
            <person name="Langley C.H."/>
            <person name="Lapoint R."/>
            <person name="Lazzaro B.P."/>
            <person name="Lee S.J."/>
            <person name="Levesque L."/>
            <person name="Li R."/>
            <person name="Lin C.F."/>
            <person name="Lin M.F."/>
            <person name="Lindblad-Toh K."/>
            <person name="Llopart A."/>
            <person name="Long M."/>
            <person name="Low L."/>
            <person name="Lozovsky E."/>
            <person name="Lu J."/>
            <person name="Luo M."/>
            <person name="Machado C.A."/>
            <person name="Makalowski W."/>
            <person name="Marzo M."/>
            <person name="Matsuda M."/>
            <person name="Matzkin L."/>
            <person name="McAllister B."/>
            <person name="McBride C.S."/>
            <person name="McKernan B."/>
            <person name="McKernan K."/>
            <person name="Mendez-Lago M."/>
            <person name="Minx P."/>
            <person name="Mollenhauer M.U."/>
            <person name="Montooth K."/>
            <person name="Mount S.M."/>
            <person name="Mu X."/>
            <person name="Myers E."/>
            <person name="Negre B."/>
            <person name="Newfeld S."/>
            <person name="Nielsen R."/>
            <person name="Noor M.A."/>
            <person name="O'Grady P."/>
            <person name="Pachter L."/>
            <person name="Papaceit M."/>
            <person name="Parisi M.J."/>
            <person name="Parisi M."/>
            <person name="Parts L."/>
            <person name="Pedersen J.S."/>
            <person name="Pesole G."/>
            <person name="Phillippy A.M."/>
            <person name="Ponting C.P."/>
            <person name="Pop M."/>
            <person name="Porcelli D."/>
            <person name="Powell J.R."/>
            <person name="Prohaska S."/>
            <person name="Pruitt K."/>
            <person name="Puig M."/>
            <person name="Quesneville H."/>
            <person name="Ram K.R."/>
            <person name="Rand D."/>
            <person name="Rasmussen M.D."/>
            <person name="Reed L.K."/>
            <person name="Reenan R."/>
            <person name="Reily A."/>
            <person name="Remington K.A."/>
            <person name="Rieger T.T."/>
            <person name="Ritchie M.G."/>
            <person name="Robin C."/>
            <person name="Rogers Y.H."/>
            <person name="Rohde C."/>
            <person name="Rozas J."/>
            <person name="Rubenfield M.J."/>
            <person name="Ruiz A."/>
            <person name="Russo S."/>
            <person name="Salzberg S.L."/>
            <person name="Sanchez-Gracia A."/>
            <person name="Saranga D.J."/>
            <person name="Sato H."/>
            <person name="Schaeffer S.W."/>
            <person name="Schatz M.C."/>
            <person name="Schlenke T."/>
            <person name="Schwartz R."/>
            <person name="Segarra C."/>
            <person name="Singh R.S."/>
            <person name="Sirot L."/>
            <person name="Sirota M."/>
            <person name="Sisneros N.B."/>
            <person name="Smith C.D."/>
            <person name="Smith T.F."/>
            <person name="Spieth J."/>
            <person name="Stage D.E."/>
            <person name="Stark A."/>
            <person name="Stephan W."/>
            <person name="Strausberg R.L."/>
            <person name="Strempel S."/>
            <person name="Sturgill D."/>
            <person name="Sutton G."/>
            <person name="Sutton G.G."/>
            <person name="Tao W."/>
            <person name="Teichmann S."/>
            <person name="Tobari Y.N."/>
            <person name="Tomimura Y."/>
            <person name="Tsolas J.M."/>
            <person name="Valente V.L."/>
            <person name="Venter E."/>
            <person name="Venter J.C."/>
            <person name="Vicario S."/>
            <person name="Vieira F.G."/>
            <person name="Vilella A.J."/>
            <person name="Villasante A."/>
            <person name="Walenz B."/>
            <person name="Wang J."/>
            <person name="Wasserman M."/>
            <person name="Watts T."/>
            <person name="Wilson D."/>
            <person name="Wilson R.K."/>
            <person name="Wing R.A."/>
            <person name="Wolfner M.F."/>
            <person name="Wong A."/>
            <person name="Wong G.K."/>
            <person name="Wu C.I."/>
            <person name="Wu G."/>
            <person name="Yamamoto D."/>
            <person name="Yang H.P."/>
            <person name="Yang S.P."/>
            <person name="Yorke J.A."/>
            <person name="Yoshida K."/>
            <person name="Zdobnov E."/>
            <person name="Zhang P."/>
            <person name="Zhang Y."/>
            <person name="Zimin A.V."/>
            <person name="Baldwin J."/>
            <person name="Abdouelleil A."/>
            <person name="Abdulkadir J."/>
            <person name="Abebe A."/>
            <person name="Abera B."/>
            <person name="Abreu J."/>
            <person name="Acer S.C."/>
            <person name="Aftuck L."/>
            <person name="Alexander A."/>
            <person name="An P."/>
            <person name="Anderson E."/>
            <person name="Anderson S."/>
            <person name="Arachi H."/>
            <person name="Azer M."/>
            <person name="Bachantsang P."/>
            <person name="Barry A."/>
            <person name="Bayul T."/>
            <person name="Berlin A."/>
            <person name="Bessette D."/>
            <person name="Bloom T."/>
            <person name="Blye J."/>
            <person name="Boguslavskiy L."/>
            <person name="Bonnet C."/>
            <person name="Boukhgalter B."/>
            <person name="Bourzgui I."/>
            <person name="Brown A."/>
            <person name="Cahill P."/>
            <person name="Channer S."/>
            <person name="Cheshatsang Y."/>
            <person name="Chuda L."/>
            <person name="Citroen M."/>
            <person name="Collymore A."/>
            <person name="Cooke P."/>
            <person name="Costello M."/>
            <person name="D'Aco K."/>
            <person name="Daza R."/>
            <person name="De Haan G."/>
            <person name="DeGray S."/>
            <person name="DeMaso C."/>
            <person name="Dhargay N."/>
            <person name="Dooley K."/>
            <person name="Dooley E."/>
            <person name="Doricent M."/>
            <person name="Dorje P."/>
            <person name="Dorjee K."/>
            <person name="Dupes A."/>
            <person name="Elong R."/>
            <person name="Falk J."/>
            <person name="Farina A."/>
            <person name="Faro S."/>
            <person name="Ferguson D."/>
            <person name="Fisher S."/>
            <person name="Foley C.D."/>
            <person name="Franke A."/>
            <person name="Friedrich D."/>
            <person name="Gadbois L."/>
            <person name="Gearin G."/>
            <person name="Gearin C.R."/>
            <person name="Giannoukos G."/>
            <person name="Goode T."/>
            <person name="Graham J."/>
            <person name="Grandbois E."/>
            <person name="Grewal S."/>
            <person name="Gyaltsen K."/>
            <person name="Hafez N."/>
            <person name="Hagos B."/>
            <person name="Hall J."/>
            <person name="Henson C."/>
            <person name="Hollinger A."/>
            <person name="Honan T."/>
            <person name="Huard M.D."/>
            <person name="Hughes L."/>
            <person name="Hurhula B."/>
            <person name="Husby M.E."/>
            <person name="Kamat A."/>
            <person name="Kanga B."/>
            <person name="Kashin S."/>
            <person name="Khazanovich D."/>
            <person name="Kisner P."/>
            <person name="Lance K."/>
            <person name="Lara M."/>
            <person name="Lee W."/>
            <person name="Lennon N."/>
            <person name="Letendre F."/>
            <person name="LeVine R."/>
            <person name="Lipovsky A."/>
            <person name="Liu X."/>
            <person name="Liu J."/>
            <person name="Liu S."/>
            <person name="Lokyitsang T."/>
            <person name="Lokyitsang Y."/>
            <person name="Lubonja R."/>
            <person name="Lui A."/>
            <person name="MacDonald P."/>
            <person name="Magnisalis V."/>
            <person name="Maru K."/>
            <person name="Matthews C."/>
            <person name="McCusker W."/>
            <person name="McDonough S."/>
            <person name="Mehta T."/>
            <person name="Meldrim J."/>
            <person name="Meneus L."/>
            <person name="Mihai O."/>
            <person name="Mihalev A."/>
            <person name="Mihova T."/>
            <person name="Mittelman R."/>
            <person name="Mlenga V."/>
            <person name="Montmayeur A."/>
            <person name="Mulrain L."/>
            <person name="Navidi A."/>
            <person name="Naylor J."/>
            <person name="Negash T."/>
            <person name="Nguyen T."/>
            <person name="Nguyen N."/>
            <person name="Nicol R."/>
            <person name="Norbu C."/>
            <person name="Norbu N."/>
            <person name="Novod N."/>
            <person name="O'Neill B."/>
            <person name="Osman S."/>
            <person name="Markiewicz E."/>
            <person name="Oyono O.L."/>
            <person name="Patti C."/>
            <person name="Phunkhang P."/>
            <person name="Pierre F."/>
            <person name="Priest M."/>
            <person name="Raghuraman S."/>
            <person name="Rege F."/>
            <person name="Reyes R."/>
            <person name="Rise C."/>
            <person name="Rogov P."/>
            <person name="Ross K."/>
            <person name="Ryan E."/>
            <person name="Settipalli S."/>
            <person name="Shea T."/>
            <person name="Sherpa N."/>
            <person name="Shi L."/>
            <person name="Shih D."/>
            <person name="Sparrow T."/>
            <person name="Spaulding J."/>
            <person name="Stalker J."/>
            <person name="Stange-Thomann N."/>
            <person name="Stavropoulos S."/>
            <person name="Stone C."/>
            <person name="Strader C."/>
            <person name="Tesfaye S."/>
            <person name="Thomson T."/>
            <person name="Thoulutsang Y."/>
            <person name="Thoulutsang D."/>
            <person name="Topham K."/>
            <person name="Topping I."/>
            <person name="Tsamla T."/>
            <person name="Vassiliev H."/>
            <person name="Vo A."/>
            <person name="Wangchuk T."/>
            <person name="Wangdi T."/>
            <person name="Weiand M."/>
            <person name="Wilkinson J."/>
            <person name="Wilson A."/>
            <person name="Yadav S."/>
            <person name="Young G."/>
            <person name="Yu Q."/>
            <person name="Zembek L."/>
            <person name="Zhong D."/>
            <person name="Zimmer A."/>
            <person name="Zwirko Z."/>
            <person name="Jaffe D.B."/>
            <person name="Alvarez P."/>
            <person name="Brockman W."/>
            <person name="Butler J."/>
            <person name="Chin C."/>
            <person name="Gnerre S."/>
            <person name="Grabherr M."/>
            <person name="Kleber M."/>
            <person name="Mauceli E."/>
            <person name="MacCallum I."/>
        </authorList>
    </citation>
    <scope>NUCLEOTIDE SEQUENCE [LARGE SCALE GENOMIC DNA]</scope>
    <source>
        <strain evidence="2">white501</strain>
    </source>
</reference>
<dbReference type="HOGENOM" id="CLU_644475_0_0_1"/>
<dbReference type="PhylomeDB" id="B4QKV0"/>
<dbReference type="GO" id="GO:0004867">
    <property type="term" value="F:serine-type endopeptidase inhibitor activity"/>
    <property type="evidence" value="ECO:0007669"/>
    <property type="project" value="InterPro"/>
</dbReference>
<dbReference type="OrthoDB" id="8052122at2759"/>
<name>B4QKV0_DROSI</name>